<keyword evidence="3" id="KW-1185">Reference proteome</keyword>
<reference evidence="2" key="1">
    <citation type="journal article" date="2020" name="New Phytol.">
        <title>Comparative genomics reveals dynamic genome evolution in host specialist ectomycorrhizal fungi.</title>
        <authorList>
            <person name="Lofgren L.A."/>
            <person name="Nguyen N.H."/>
            <person name="Vilgalys R."/>
            <person name="Ruytinx J."/>
            <person name="Liao H.L."/>
            <person name="Branco S."/>
            <person name="Kuo A."/>
            <person name="LaButti K."/>
            <person name="Lipzen A."/>
            <person name="Andreopoulos W."/>
            <person name="Pangilinan J."/>
            <person name="Riley R."/>
            <person name="Hundley H."/>
            <person name="Na H."/>
            <person name="Barry K."/>
            <person name="Grigoriev I.V."/>
            <person name="Stajich J.E."/>
            <person name="Kennedy P.G."/>
        </authorList>
    </citation>
    <scope>NUCLEOTIDE SEQUENCE</scope>
    <source>
        <strain evidence="2">MN1</strain>
    </source>
</reference>
<evidence type="ECO:0000313" key="2">
    <source>
        <dbReference type="EMBL" id="KAG1794063.1"/>
    </source>
</evidence>
<evidence type="ECO:0000256" key="1">
    <source>
        <dbReference type="SAM" id="MobiDB-lite"/>
    </source>
</evidence>
<accession>A0A9P7ARR7</accession>
<dbReference type="EMBL" id="JABBWG010000398">
    <property type="protein sequence ID" value="KAG1794063.1"/>
    <property type="molecule type" value="Genomic_DNA"/>
</dbReference>
<dbReference type="Proteomes" id="UP000807769">
    <property type="component" value="Unassembled WGS sequence"/>
</dbReference>
<dbReference type="AlphaFoldDB" id="A0A9P7ARR7"/>
<dbReference type="GeneID" id="64627851"/>
<proteinExistence type="predicted"/>
<comment type="caution">
    <text evidence="2">The sequence shown here is derived from an EMBL/GenBank/DDBJ whole genome shotgun (WGS) entry which is preliminary data.</text>
</comment>
<gene>
    <name evidence="2" type="ORF">BJ212DRAFT_1306943</name>
</gene>
<sequence>IDWGSREIHNRQDETQATIGIKKIEEKERVLANMKRRFARRGGQQEEDVEMNVDPALRSAQQQPKIPQKPLSGTPCLNTTKRFKKIRGTSHRTRLVSLVTDQDDPVGKCAEETPTDTLVEGCKVDNKAMVQRNEI</sequence>
<feature type="non-terminal residue" evidence="2">
    <location>
        <position position="1"/>
    </location>
</feature>
<name>A0A9P7ARR7_9AGAM</name>
<evidence type="ECO:0000313" key="3">
    <source>
        <dbReference type="Proteomes" id="UP000807769"/>
    </source>
</evidence>
<organism evidence="2 3">
    <name type="scientific">Suillus subaureus</name>
    <dbReference type="NCBI Taxonomy" id="48587"/>
    <lineage>
        <taxon>Eukaryota</taxon>
        <taxon>Fungi</taxon>
        <taxon>Dikarya</taxon>
        <taxon>Basidiomycota</taxon>
        <taxon>Agaricomycotina</taxon>
        <taxon>Agaricomycetes</taxon>
        <taxon>Agaricomycetidae</taxon>
        <taxon>Boletales</taxon>
        <taxon>Suillineae</taxon>
        <taxon>Suillaceae</taxon>
        <taxon>Suillus</taxon>
    </lineage>
</organism>
<protein>
    <submittedName>
        <fullName evidence="2">Uncharacterized protein</fullName>
    </submittedName>
</protein>
<dbReference type="RefSeq" id="XP_041185080.1">
    <property type="nucleotide sequence ID" value="XM_041333834.1"/>
</dbReference>
<feature type="region of interest" description="Disordered" evidence="1">
    <location>
        <begin position="58"/>
        <end position="78"/>
    </location>
</feature>